<evidence type="ECO:0000313" key="1">
    <source>
        <dbReference type="EMBL" id="GAU08777.1"/>
    </source>
</evidence>
<dbReference type="Proteomes" id="UP000095200">
    <property type="component" value="Unassembled WGS sequence"/>
</dbReference>
<keyword evidence="2" id="KW-1185">Reference proteome</keyword>
<organism evidence="1 2">
    <name type="scientific">Desulfoplanes formicivorans</name>
    <dbReference type="NCBI Taxonomy" id="1592317"/>
    <lineage>
        <taxon>Bacteria</taxon>
        <taxon>Pseudomonadati</taxon>
        <taxon>Thermodesulfobacteriota</taxon>
        <taxon>Desulfovibrionia</taxon>
        <taxon>Desulfovibrionales</taxon>
        <taxon>Desulfoplanaceae</taxon>
        <taxon>Desulfoplanes</taxon>
    </lineage>
</organism>
<gene>
    <name evidence="1" type="ORF">DPF_1493</name>
</gene>
<accession>A0A194AFD0</accession>
<proteinExistence type="predicted"/>
<sequence length="56" mass="6277">MDVSMHAPRWLGRGVVGGFGEACLRSRSRKKGRILVAQKKHEVRGSKKDKDLNMQA</sequence>
<protein>
    <submittedName>
        <fullName evidence="1">Uncharacterized protein</fullName>
    </submittedName>
</protein>
<name>A0A194AFD0_9BACT</name>
<reference evidence="2" key="1">
    <citation type="submission" date="2016-06" db="EMBL/GenBank/DDBJ databases">
        <title>Draft genome sequence of Desulfoplanes formicivorans strain Pf12B.</title>
        <authorList>
            <person name="Watanabe M."/>
            <person name="Kojima H."/>
            <person name="Fukui M."/>
        </authorList>
    </citation>
    <scope>NUCLEOTIDE SEQUENCE [LARGE SCALE GENOMIC DNA]</scope>
    <source>
        <strain evidence="2">Pf12B</strain>
    </source>
</reference>
<evidence type="ECO:0000313" key="2">
    <source>
        <dbReference type="Proteomes" id="UP000095200"/>
    </source>
</evidence>
<comment type="caution">
    <text evidence="1">The sequence shown here is derived from an EMBL/GenBank/DDBJ whole genome shotgun (WGS) entry which is preliminary data.</text>
</comment>
<dbReference type="AlphaFoldDB" id="A0A194AFD0"/>
<dbReference type="EMBL" id="BDFE01000015">
    <property type="protein sequence ID" value="GAU08777.1"/>
    <property type="molecule type" value="Genomic_DNA"/>
</dbReference>